<feature type="transmembrane region" description="Helical" evidence="2">
    <location>
        <begin position="32"/>
        <end position="53"/>
    </location>
</feature>
<protein>
    <submittedName>
        <fullName evidence="3">Uncharacterized protein</fullName>
    </submittedName>
</protein>
<comment type="caution">
    <text evidence="3">The sequence shown here is derived from an EMBL/GenBank/DDBJ whole genome shotgun (WGS) entry which is preliminary data.</text>
</comment>
<keyword evidence="4" id="KW-1185">Reference proteome</keyword>
<keyword evidence="2" id="KW-1133">Transmembrane helix</keyword>
<evidence type="ECO:0000313" key="4">
    <source>
        <dbReference type="Proteomes" id="UP001159405"/>
    </source>
</evidence>
<dbReference type="Proteomes" id="UP001159405">
    <property type="component" value="Unassembled WGS sequence"/>
</dbReference>
<accession>A0ABN8NDF9</accession>
<gene>
    <name evidence="3" type="ORF">PLOB_00012643</name>
</gene>
<evidence type="ECO:0000256" key="2">
    <source>
        <dbReference type="SAM" id="Phobius"/>
    </source>
</evidence>
<feature type="region of interest" description="Disordered" evidence="1">
    <location>
        <begin position="340"/>
        <end position="374"/>
    </location>
</feature>
<feature type="compositionally biased region" description="Low complexity" evidence="1">
    <location>
        <begin position="340"/>
        <end position="355"/>
    </location>
</feature>
<reference evidence="3 4" key="1">
    <citation type="submission" date="2022-05" db="EMBL/GenBank/DDBJ databases">
        <authorList>
            <consortium name="Genoscope - CEA"/>
            <person name="William W."/>
        </authorList>
    </citation>
    <scope>NUCLEOTIDE SEQUENCE [LARGE SCALE GENOMIC DNA]</scope>
</reference>
<keyword evidence="2" id="KW-0812">Transmembrane</keyword>
<evidence type="ECO:0000256" key="1">
    <source>
        <dbReference type="SAM" id="MobiDB-lite"/>
    </source>
</evidence>
<feature type="compositionally biased region" description="Basic and acidic residues" evidence="1">
    <location>
        <begin position="1"/>
        <end position="20"/>
    </location>
</feature>
<feature type="compositionally biased region" description="Polar residues" evidence="1">
    <location>
        <begin position="356"/>
        <end position="369"/>
    </location>
</feature>
<evidence type="ECO:0000313" key="3">
    <source>
        <dbReference type="EMBL" id="CAH3105044.1"/>
    </source>
</evidence>
<proteinExistence type="predicted"/>
<keyword evidence="2" id="KW-0472">Membrane</keyword>
<feature type="region of interest" description="Disordered" evidence="1">
    <location>
        <begin position="1"/>
        <end position="25"/>
    </location>
</feature>
<name>A0ABN8NDF9_9CNID</name>
<organism evidence="3 4">
    <name type="scientific">Porites lobata</name>
    <dbReference type="NCBI Taxonomy" id="104759"/>
    <lineage>
        <taxon>Eukaryota</taxon>
        <taxon>Metazoa</taxon>
        <taxon>Cnidaria</taxon>
        <taxon>Anthozoa</taxon>
        <taxon>Hexacorallia</taxon>
        <taxon>Scleractinia</taxon>
        <taxon>Fungiina</taxon>
        <taxon>Poritidae</taxon>
        <taxon>Porites</taxon>
    </lineage>
</organism>
<dbReference type="EMBL" id="CALNXK010000017">
    <property type="protein sequence ID" value="CAH3105044.1"/>
    <property type="molecule type" value="Genomic_DNA"/>
</dbReference>
<sequence length="622" mass="69342">MANNKDPEPKVEFSDNKPLDSKGSSRKWKVPLLIGILTAILLLGAVVSVSVYFSQKKAAPSRLADVNLEEGETLTYRVKQDIEIQGGDTHKGTIHAIVAIRVLNKTSDEYWFAVKVNFSYVPGNVDLREEKTMMTDYFVVRLETSRRLQTQPANNGSKESFELYGNRTTNKEFISFIYGILDQLLPTLQRDLYEEVDKEKFGSVVPLSPERSSRIPGAVNMHRVAQTSDKDAVFINNRFNRSDFVNFTSDIDMDMTYNDLASINKSNGMVTESHAFLSEQLKFGEPIRTKSGPNVTMLDVSVSSHVTRIETHAFHLTEAEAAHIRVQSFVKLVPPESISSITPSNSSLESSTNSPYTQNISTPTSTPKNKSLIRQKRSLSEKYEKGIHLFQKEVIGIDISGEAKVWTEANLNQGITVGAEIIVKFGAVAVEVFKRTYEWKDETRAEDPLTFSRPYSIVSIQVLYFNTDRTRETVVYGVTLGVEFSLTLEASLDFTFSKSGSILIFKMKSVGEATASITGFAGVWPVYAGARGSGTILKLTLPVTLTAAEGVLRDASASHSLDGVCIQFCPHLTALKLSARSVYGEIECGWFWCSWSGWRDYKTFFESDGFEKGLGQYRKCFP</sequence>